<dbReference type="AlphaFoldDB" id="A0A0A1T7R3"/>
<organism evidence="3 4">
    <name type="scientific">[Torrubiella] hemipterigena</name>
    <dbReference type="NCBI Taxonomy" id="1531966"/>
    <lineage>
        <taxon>Eukaryota</taxon>
        <taxon>Fungi</taxon>
        <taxon>Dikarya</taxon>
        <taxon>Ascomycota</taxon>
        <taxon>Pezizomycotina</taxon>
        <taxon>Sordariomycetes</taxon>
        <taxon>Hypocreomycetidae</taxon>
        <taxon>Hypocreales</taxon>
        <taxon>Clavicipitaceae</taxon>
        <taxon>Clavicipitaceae incertae sedis</taxon>
        <taxon>'Torrubiella' clade</taxon>
    </lineage>
</organism>
<proteinExistence type="predicted"/>
<evidence type="ECO:0000256" key="2">
    <source>
        <dbReference type="SAM" id="Phobius"/>
    </source>
</evidence>
<feature type="region of interest" description="Disordered" evidence="1">
    <location>
        <begin position="336"/>
        <end position="427"/>
    </location>
</feature>
<dbReference type="Proteomes" id="UP000039046">
    <property type="component" value="Unassembled WGS sequence"/>
</dbReference>
<keyword evidence="4" id="KW-1185">Reference proteome</keyword>
<evidence type="ECO:0000313" key="4">
    <source>
        <dbReference type="Proteomes" id="UP000039046"/>
    </source>
</evidence>
<evidence type="ECO:0000256" key="1">
    <source>
        <dbReference type="SAM" id="MobiDB-lite"/>
    </source>
</evidence>
<feature type="compositionally biased region" description="Low complexity" evidence="1">
    <location>
        <begin position="373"/>
        <end position="413"/>
    </location>
</feature>
<feature type="transmembrane region" description="Helical" evidence="2">
    <location>
        <begin position="240"/>
        <end position="263"/>
    </location>
</feature>
<keyword evidence="2" id="KW-0812">Transmembrane</keyword>
<name>A0A0A1T7R3_9HYPO</name>
<feature type="region of interest" description="Disordered" evidence="1">
    <location>
        <begin position="1"/>
        <end position="24"/>
    </location>
</feature>
<keyword evidence="2" id="KW-1133">Transmembrane helix</keyword>
<feature type="region of interest" description="Disordered" evidence="1">
    <location>
        <begin position="282"/>
        <end position="312"/>
    </location>
</feature>
<protein>
    <submittedName>
        <fullName evidence="3">Uncharacterized protein</fullName>
    </submittedName>
</protein>
<evidence type="ECO:0000313" key="3">
    <source>
        <dbReference type="EMBL" id="CEJ81404.1"/>
    </source>
</evidence>
<gene>
    <name evidence="3" type="ORF">VHEMI01530</name>
</gene>
<feature type="compositionally biased region" description="Pro residues" evidence="1">
    <location>
        <begin position="414"/>
        <end position="427"/>
    </location>
</feature>
<dbReference type="HOGENOM" id="CLU_642802_0_0_1"/>
<reference evidence="3 4" key="1">
    <citation type="journal article" date="2015" name="Genome Announc.">
        <title>Draft Genome Sequence and Gene Annotation of the Entomopathogenic Fungus Verticillium hemipterigenum.</title>
        <authorList>
            <person name="Horn F."/>
            <person name="Habel A."/>
            <person name="Scharf D.H."/>
            <person name="Dworschak J."/>
            <person name="Brakhage A.A."/>
            <person name="Guthke R."/>
            <person name="Hertweck C."/>
            <person name="Linde J."/>
        </authorList>
    </citation>
    <scope>NUCLEOTIDE SEQUENCE [LARGE SCALE GENOMIC DNA]</scope>
</reference>
<feature type="compositionally biased region" description="Polar residues" evidence="1">
    <location>
        <begin position="1"/>
        <end position="12"/>
    </location>
</feature>
<dbReference type="EMBL" id="CDHN01000001">
    <property type="protein sequence ID" value="CEJ81404.1"/>
    <property type="molecule type" value="Genomic_DNA"/>
</dbReference>
<accession>A0A0A1T7R3</accession>
<sequence length="427" mass="44854">MASPQPITSSSAMPGAQQTSAPSQTASSFFTEIKSVKPPPLTTQLTMAESCSLRFVRLNVTTSTMTQLGPDIFYSRGNGYYSTHTQTHTWTEFISDTAAPFFSSCQASGWDIDKMTFSPGLCPSGWTYHYMSAYTDYYKPEPPTSTAICCAPSFDPTQMSPYTASTCVSFSSDYYEGHSSLFYHTPYVVQWQQTDLSKMAISLPDLDHNRHVTTWVPGRTLEAWEGYLDRPDIGEMSVSLILLILLPILGFFIILGIIIWCALHSRKKRKLENAKHELAELSPVTDAASQQSLEAGSESRASDAQAAPVAETSSTASATAAASASATAASTTAASTTAASTTAAPDVPVPLAAGPESRASDAQAAPAEGTNGAASATAADDPTDASTSTTTAAPDVAVPTTVAAADAASTPTAEPHPPPTTSTPTPI</sequence>
<dbReference type="OrthoDB" id="4364105at2759"/>
<keyword evidence="2" id="KW-0472">Membrane</keyword>